<dbReference type="Pfam" id="PF03543">
    <property type="entry name" value="Peptidase_C58"/>
    <property type="match status" value="1"/>
</dbReference>
<evidence type="ECO:0000256" key="2">
    <source>
        <dbReference type="ARBA" id="ARBA00022801"/>
    </source>
</evidence>
<gene>
    <name evidence="5" type="ORF">SAMN02745172_02751</name>
</gene>
<dbReference type="OrthoDB" id="7300477at2"/>
<feature type="domain" description="Peptidase C58 YopT-type" evidence="4">
    <location>
        <begin position="43"/>
        <end position="224"/>
    </location>
</feature>
<dbReference type="AlphaFoldDB" id="A0A1M7ZMR1"/>
<protein>
    <submittedName>
        <fullName evidence="5">Virulence surface antigen</fullName>
    </submittedName>
</protein>
<organism evidence="5 6">
    <name type="scientific">Pseudoxanthobacter soli DSM 19599</name>
    <dbReference type="NCBI Taxonomy" id="1123029"/>
    <lineage>
        <taxon>Bacteria</taxon>
        <taxon>Pseudomonadati</taxon>
        <taxon>Pseudomonadota</taxon>
        <taxon>Alphaproteobacteria</taxon>
        <taxon>Hyphomicrobiales</taxon>
        <taxon>Segnochrobactraceae</taxon>
        <taxon>Pseudoxanthobacter</taxon>
    </lineage>
</organism>
<dbReference type="InterPro" id="IPR006473">
    <property type="entry name" value="Peptidase_C58_Yopt"/>
</dbReference>
<evidence type="ECO:0000256" key="1">
    <source>
        <dbReference type="ARBA" id="ARBA00022670"/>
    </source>
</evidence>
<dbReference type="GO" id="GO:0006508">
    <property type="term" value="P:proteolysis"/>
    <property type="evidence" value="ECO:0007669"/>
    <property type="project" value="UniProtKB-KW"/>
</dbReference>
<evidence type="ECO:0000313" key="6">
    <source>
        <dbReference type="Proteomes" id="UP000186406"/>
    </source>
</evidence>
<dbReference type="Proteomes" id="UP000186406">
    <property type="component" value="Unassembled WGS sequence"/>
</dbReference>
<keyword evidence="6" id="KW-1185">Reference proteome</keyword>
<evidence type="ECO:0000313" key="5">
    <source>
        <dbReference type="EMBL" id="SHO66099.1"/>
    </source>
</evidence>
<evidence type="ECO:0000259" key="4">
    <source>
        <dbReference type="Pfam" id="PF03543"/>
    </source>
</evidence>
<proteinExistence type="predicted"/>
<dbReference type="RefSeq" id="WP_073629597.1">
    <property type="nucleotide sequence ID" value="NZ_FRXO01000005.1"/>
</dbReference>
<reference evidence="5 6" key="1">
    <citation type="submission" date="2016-12" db="EMBL/GenBank/DDBJ databases">
        <authorList>
            <person name="Song W.-J."/>
            <person name="Kurnit D.M."/>
        </authorList>
    </citation>
    <scope>NUCLEOTIDE SEQUENCE [LARGE SCALE GENOMIC DNA]</scope>
    <source>
        <strain evidence="5 6">DSM 19599</strain>
    </source>
</reference>
<sequence length="240" mass="27453">MKQSLSDFQSIEYKQSAEFKKIVESYKNGPKFSAEKPFEHEFLQGICFGLCCEWIASHRRYRTDGQVKRMEAMQRRIDDIQADKQQFYKALNTQINSYGIDTFEKGGKETKPDMLKRMNIGGERHGVKFVNKWHTTHCKPPGYEVLTLRSQVCRTHAYTLTALSFKEANAQKTSGHAICAYQSGGKIFGFGSHLYAFDPNVGEFRISNDDVPAFYIALFKMYASKGLEVVAHKTYAVTNH</sequence>
<accession>A0A1M7ZMR1</accession>
<dbReference type="Gene3D" id="3.90.70.20">
    <property type="match status" value="1"/>
</dbReference>
<keyword evidence="3" id="KW-0788">Thiol protease</keyword>
<dbReference type="EMBL" id="FRXO01000005">
    <property type="protein sequence ID" value="SHO66099.1"/>
    <property type="molecule type" value="Genomic_DNA"/>
</dbReference>
<name>A0A1M7ZMR1_9HYPH</name>
<evidence type="ECO:0000256" key="3">
    <source>
        <dbReference type="ARBA" id="ARBA00022807"/>
    </source>
</evidence>
<dbReference type="SUPFAM" id="SSF54001">
    <property type="entry name" value="Cysteine proteinases"/>
    <property type="match status" value="1"/>
</dbReference>
<keyword evidence="1" id="KW-0645">Protease</keyword>
<dbReference type="GO" id="GO:0004197">
    <property type="term" value="F:cysteine-type endopeptidase activity"/>
    <property type="evidence" value="ECO:0007669"/>
    <property type="project" value="InterPro"/>
</dbReference>
<dbReference type="InterPro" id="IPR038765">
    <property type="entry name" value="Papain-like_cys_pep_sf"/>
</dbReference>
<keyword evidence="2" id="KW-0378">Hydrolase</keyword>